<dbReference type="InterPro" id="IPR011527">
    <property type="entry name" value="ABC1_TM_dom"/>
</dbReference>
<evidence type="ECO:0000256" key="7">
    <source>
        <dbReference type="SAM" id="Phobius"/>
    </source>
</evidence>
<evidence type="ECO:0000256" key="5">
    <source>
        <dbReference type="ARBA" id="ARBA00022989"/>
    </source>
</evidence>
<feature type="transmembrane region" description="Helical" evidence="7">
    <location>
        <begin position="48"/>
        <end position="68"/>
    </location>
</feature>
<keyword evidence="11" id="KW-1185">Reference proteome</keyword>
<dbReference type="RefSeq" id="WP_271715883.1">
    <property type="nucleotide sequence ID" value="NZ_AP024169.1"/>
</dbReference>
<dbReference type="KEGG" id="ahb:bsdtb5_19760"/>
<keyword evidence="5 7" id="KW-1133">Transmembrane helix</keyword>
<feature type="domain" description="ABC transporter" evidence="8">
    <location>
        <begin position="324"/>
        <end position="547"/>
    </location>
</feature>
<keyword evidence="6 7" id="KW-0472">Membrane</keyword>
<dbReference type="GO" id="GO:0016887">
    <property type="term" value="F:ATP hydrolysis activity"/>
    <property type="evidence" value="ECO:0007669"/>
    <property type="project" value="InterPro"/>
</dbReference>
<evidence type="ECO:0000256" key="3">
    <source>
        <dbReference type="ARBA" id="ARBA00022741"/>
    </source>
</evidence>
<dbReference type="Pfam" id="PF00664">
    <property type="entry name" value="ABC_membrane"/>
    <property type="match status" value="1"/>
</dbReference>
<evidence type="ECO:0000256" key="2">
    <source>
        <dbReference type="ARBA" id="ARBA00022692"/>
    </source>
</evidence>
<dbReference type="EMBL" id="AP024169">
    <property type="protein sequence ID" value="BCN30681.1"/>
    <property type="molecule type" value="Genomic_DNA"/>
</dbReference>
<dbReference type="Pfam" id="PF00005">
    <property type="entry name" value="ABC_tran"/>
    <property type="match status" value="1"/>
</dbReference>
<keyword evidence="3" id="KW-0547">Nucleotide-binding</keyword>
<dbReference type="SUPFAM" id="SSF52540">
    <property type="entry name" value="P-loop containing nucleoside triphosphate hydrolases"/>
    <property type="match status" value="1"/>
</dbReference>
<evidence type="ECO:0000259" key="9">
    <source>
        <dbReference type="PROSITE" id="PS50929"/>
    </source>
</evidence>
<reference evidence="10 11" key="1">
    <citation type="submission" date="2020-11" db="EMBL/GenBank/DDBJ databases">
        <title>Draft genome sequencing of a Lachnospiraceae strain isolated from anoxic soil subjected to BSD treatment.</title>
        <authorList>
            <person name="Uek A."/>
            <person name="Tonouchi A."/>
        </authorList>
    </citation>
    <scope>NUCLEOTIDE SEQUENCE [LARGE SCALE GENOMIC DNA]</scope>
    <source>
        <strain evidence="10 11">TB5</strain>
    </source>
</reference>
<protein>
    <submittedName>
        <fullName evidence="10">ABC transporter permease</fullName>
    </submittedName>
</protein>
<feature type="transmembrane region" description="Helical" evidence="7">
    <location>
        <begin position="149"/>
        <end position="169"/>
    </location>
</feature>
<dbReference type="SMART" id="SM00382">
    <property type="entry name" value="AAA"/>
    <property type="match status" value="1"/>
</dbReference>
<keyword evidence="2 7" id="KW-0812">Transmembrane</keyword>
<dbReference type="PANTHER" id="PTHR24221">
    <property type="entry name" value="ATP-BINDING CASSETTE SUB-FAMILY B"/>
    <property type="match status" value="1"/>
</dbReference>
<dbReference type="InterPro" id="IPR003439">
    <property type="entry name" value="ABC_transporter-like_ATP-bd"/>
</dbReference>
<dbReference type="PANTHER" id="PTHR24221:SF654">
    <property type="entry name" value="ATP-BINDING CASSETTE SUB-FAMILY B MEMBER 6"/>
    <property type="match status" value="1"/>
</dbReference>
<dbReference type="GO" id="GO:0005524">
    <property type="term" value="F:ATP binding"/>
    <property type="evidence" value="ECO:0007669"/>
    <property type="project" value="UniProtKB-KW"/>
</dbReference>
<feature type="transmembrane region" description="Helical" evidence="7">
    <location>
        <begin position="261"/>
        <end position="285"/>
    </location>
</feature>
<proteinExistence type="predicted"/>
<feature type="transmembrane region" description="Helical" evidence="7">
    <location>
        <begin position="12"/>
        <end position="36"/>
    </location>
</feature>
<dbReference type="CDD" id="cd07346">
    <property type="entry name" value="ABC_6TM_exporters"/>
    <property type="match status" value="1"/>
</dbReference>
<name>A0A7R7ID93_9FIRM</name>
<evidence type="ECO:0000256" key="6">
    <source>
        <dbReference type="ARBA" id="ARBA00023136"/>
    </source>
</evidence>
<evidence type="ECO:0000313" key="11">
    <source>
        <dbReference type="Proteomes" id="UP000595897"/>
    </source>
</evidence>
<evidence type="ECO:0000256" key="1">
    <source>
        <dbReference type="ARBA" id="ARBA00004651"/>
    </source>
</evidence>
<dbReference type="GO" id="GO:0005886">
    <property type="term" value="C:plasma membrane"/>
    <property type="evidence" value="ECO:0007669"/>
    <property type="project" value="UniProtKB-SubCell"/>
</dbReference>
<feature type="transmembrane region" description="Helical" evidence="7">
    <location>
        <begin position="123"/>
        <end position="143"/>
    </location>
</feature>
<sequence>MKELLLKRKSKFIQYLIATCMFIVDHFARMVLFALILGAIEKGDVKNYKYVVILTVIFVIYSPLNFLISRLLRIGYMRDTILDVRKQAFDKIINLSFKQYSQKSKEIYISNLINDINTFENKFFISLLNFLINVGMFFLSLIALVYLDYKLAICMTISSLLLFVMANFFTKKSTSLEQELSSTNETFTTDVSNTFNGIEILKLNNIEDKFLLKAMKSIDRVEKKKYAANVFSELQRNVIRIFAYLIMVFVLFYLSKSMNQGMGLGVATFLFQLSSSMSMFLISAFPTWNQCKASMSIYEKIAIPEDDIESESLGNKEFLFDTKIEVKNMTFSYDNKTIFKDASFMIEKGKKYLIKGVSGAGKSTLMNLLAMIYDNYEGMIQVDGVDYKEISEKSFNENVAFIYQDVFLFEDSIRNNITLYKDIDEKYIDYAVKVCGLDAVISDKANGIEERLTENGKNLSGGQRQRISIARAIAKNSQILFVDEGTSSLNEELGKEIEKVFLELDNTVIAISHRFYEGVTDCYDYVLELKNGHIHKYPAKDYFDEVITC</sequence>
<dbReference type="Gene3D" id="3.40.50.300">
    <property type="entry name" value="P-loop containing nucleotide triphosphate hydrolases"/>
    <property type="match status" value="1"/>
</dbReference>
<dbReference type="Gene3D" id="1.20.1560.10">
    <property type="entry name" value="ABC transporter type 1, transmembrane domain"/>
    <property type="match status" value="1"/>
</dbReference>
<dbReference type="GO" id="GO:0140359">
    <property type="term" value="F:ABC-type transporter activity"/>
    <property type="evidence" value="ECO:0007669"/>
    <property type="project" value="InterPro"/>
</dbReference>
<gene>
    <name evidence="10" type="ORF">bsdtb5_19760</name>
</gene>
<evidence type="ECO:0000259" key="8">
    <source>
        <dbReference type="PROSITE" id="PS50893"/>
    </source>
</evidence>
<feature type="transmembrane region" description="Helical" evidence="7">
    <location>
        <begin position="238"/>
        <end position="255"/>
    </location>
</feature>
<comment type="subcellular location">
    <subcellularLocation>
        <location evidence="1">Cell membrane</location>
        <topology evidence="1">Multi-pass membrane protein</topology>
    </subcellularLocation>
</comment>
<evidence type="ECO:0000256" key="4">
    <source>
        <dbReference type="ARBA" id="ARBA00022840"/>
    </source>
</evidence>
<dbReference type="InterPro" id="IPR017871">
    <property type="entry name" value="ABC_transporter-like_CS"/>
</dbReference>
<dbReference type="SUPFAM" id="SSF90123">
    <property type="entry name" value="ABC transporter transmembrane region"/>
    <property type="match status" value="1"/>
</dbReference>
<dbReference type="InterPro" id="IPR027417">
    <property type="entry name" value="P-loop_NTPase"/>
</dbReference>
<dbReference type="InterPro" id="IPR036640">
    <property type="entry name" value="ABC1_TM_sf"/>
</dbReference>
<dbReference type="InterPro" id="IPR003593">
    <property type="entry name" value="AAA+_ATPase"/>
</dbReference>
<dbReference type="PROSITE" id="PS50893">
    <property type="entry name" value="ABC_TRANSPORTER_2"/>
    <property type="match status" value="1"/>
</dbReference>
<dbReference type="AlphaFoldDB" id="A0A7R7ID93"/>
<dbReference type="PROSITE" id="PS50929">
    <property type="entry name" value="ABC_TM1F"/>
    <property type="match status" value="1"/>
</dbReference>
<accession>A0A7R7ID93</accession>
<feature type="domain" description="ABC transmembrane type-1" evidence="9">
    <location>
        <begin position="23"/>
        <end position="293"/>
    </location>
</feature>
<dbReference type="InterPro" id="IPR039421">
    <property type="entry name" value="Type_1_exporter"/>
</dbReference>
<dbReference type="Proteomes" id="UP000595897">
    <property type="component" value="Chromosome"/>
</dbReference>
<keyword evidence="4" id="KW-0067">ATP-binding</keyword>
<dbReference type="GO" id="GO:0034040">
    <property type="term" value="F:ATPase-coupled lipid transmembrane transporter activity"/>
    <property type="evidence" value="ECO:0007669"/>
    <property type="project" value="TreeGrafter"/>
</dbReference>
<evidence type="ECO:0000313" key="10">
    <source>
        <dbReference type="EMBL" id="BCN30681.1"/>
    </source>
</evidence>
<dbReference type="PROSITE" id="PS00211">
    <property type="entry name" value="ABC_TRANSPORTER_1"/>
    <property type="match status" value="1"/>
</dbReference>
<organism evidence="10 11">
    <name type="scientific">Anaeromicropila herbilytica</name>
    <dbReference type="NCBI Taxonomy" id="2785025"/>
    <lineage>
        <taxon>Bacteria</taxon>
        <taxon>Bacillati</taxon>
        <taxon>Bacillota</taxon>
        <taxon>Clostridia</taxon>
        <taxon>Lachnospirales</taxon>
        <taxon>Lachnospiraceae</taxon>
        <taxon>Anaeromicropila</taxon>
    </lineage>
</organism>